<feature type="domain" description="Carrier" evidence="1">
    <location>
        <begin position="12"/>
        <end position="88"/>
    </location>
</feature>
<dbReference type="Pfam" id="PF00550">
    <property type="entry name" value="PP-binding"/>
    <property type="match status" value="1"/>
</dbReference>
<dbReference type="InterPro" id="IPR036736">
    <property type="entry name" value="ACP-like_sf"/>
</dbReference>
<dbReference type="RefSeq" id="WP_168221721.1">
    <property type="nucleotide sequence ID" value="NZ_CP042997.1"/>
</dbReference>
<dbReference type="InterPro" id="IPR009081">
    <property type="entry name" value="PP-bd_ACP"/>
</dbReference>
<proteinExistence type="predicted"/>
<dbReference type="EMBL" id="CP042997">
    <property type="protein sequence ID" value="QEH33711.1"/>
    <property type="molecule type" value="Genomic_DNA"/>
</dbReference>
<dbReference type="PROSITE" id="PS50075">
    <property type="entry name" value="CARRIER"/>
    <property type="match status" value="1"/>
</dbReference>
<dbReference type="Gene3D" id="1.10.1200.10">
    <property type="entry name" value="ACP-like"/>
    <property type="match status" value="1"/>
</dbReference>
<dbReference type="Proteomes" id="UP000324233">
    <property type="component" value="Chromosome"/>
</dbReference>
<dbReference type="SUPFAM" id="SSF47336">
    <property type="entry name" value="ACP-like"/>
    <property type="match status" value="1"/>
</dbReference>
<keyword evidence="3" id="KW-1185">Reference proteome</keyword>
<protein>
    <submittedName>
        <fullName evidence="2">Acyl carrier protein</fullName>
    </submittedName>
</protein>
<evidence type="ECO:0000313" key="3">
    <source>
        <dbReference type="Proteomes" id="UP000324233"/>
    </source>
</evidence>
<sequence length="92" mass="10091">MLDTMQAVAAQGELFTAVVDLIHTASAKSRTQVIAPGSLLLEELSLDSLDLVRIIMLIEDRYQVSIDLDEVPKLKRVEDLTATLARELRAAA</sequence>
<evidence type="ECO:0000313" key="2">
    <source>
        <dbReference type="EMBL" id="QEH33711.1"/>
    </source>
</evidence>
<organism evidence="2 3">
    <name type="scientific">Aquisphaera giovannonii</name>
    <dbReference type="NCBI Taxonomy" id="406548"/>
    <lineage>
        <taxon>Bacteria</taxon>
        <taxon>Pseudomonadati</taxon>
        <taxon>Planctomycetota</taxon>
        <taxon>Planctomycetia</taxon>
        <taxon>Isosphaerales</taxon>
        <taxon>Isosphaeraceae</taxon>
        <taxon>Aquisphaera</taxon>
    </lineage>
</organism>
<dbReference type="AlphaFoldDB" id="A0A5B9W0A5"/>
<evidence type="ECO:0000259" key="1">
    <source>
        <dbReference type="PROSITE" id="PS50075"/>
    </source>
</evidence>
<accession>A0A5B9W0A5</accession>
<gene>
    <name evidence="2" type="ORF">OJF2_22170</name>
</gene>
<name>A0A5B9W0A5_9BACT</name>
<dbReference type="KEGG" id="agv:OJF2_22170"/>
<reference evidence="2 3" key="1">
    <citation type="submission" date="2019-08" db="EMBL/GenBank/DDBJ databases">
        <title>Deep-cultivation of Planctomycetes and their phenomic and genomic characterization uncovers novel biology.</title>
        <authorList>
            <person name="Wiegand S."/>
            <person name="Jogler M."/>
            <person name="Boedeker C."/>
            <person name="Pinto D."/>
            <person name="Vollmers J."/>
            <person name="Rivas-Marin E."/>
            <person name="Kohn T."/>
            <person name="Peeters S.H."/>
            <person name="Heuer A."/>
            <person name="Rast P."/>
            <person name="Oberbeckmann S."/>
            <person name="Bunk B."/>
            <person name="Jeske O."/>
            <person name="Meyerdierks A."/>
            <person name="Storesund J.E."/>
            <person name="Kallscheuer N."/>
            <person name="Luecker S."/>
            <person name="Lage O.M."/>
            <person name="Pohl T."/>
            <person name="Merkel B.J."/>
            <person name="Hornburger P."/>
            <person name="Mueller R.-W."/>
            <person name="Bruemmer F."/>
            <person name="Labrenz M."/>
            <person name="Spormann A.M."/>
            <person name="Op den Camp H."/>
            <person name="Overmann J."/>
            <person name="Amann R."/>
            <person name="Jetten M.S.M."/>
            <person name="Mascher T."/>
            <person name="Medema M.H."/>
            <person name="Devos D.P."/>
            <person name="Kaster A.-K."/>
            <person name="Ovreas L."/>
            <person name="Rohde M."/>
            <person name="Galperin M.Y."/>
            <person name="Jogler C."/>
        </authorList>
    </citation>
    <scope>NUCLEOTIDE SEQUENCE [LARGE SCALE GENOMIC DNA]</scope>
    <source>
        <strain evidence="2 3">OJF2</strain>
    </source>
</reference>